<keyword evidence="3" id="KW-1185">Reference proteome</keyword>
<sequence length="115" mass="12328">MVCGLRQKTANTKVIPCTTAVDCPNILHTTCLSNTTLDCGELMTITHASIVTNAWLTYRRTAQLPKTITLRLKRTPSAPLTWTHTSSTPSTSCSTCASRPPPSASCTSTSPSSSW</sequence>
<reference evidence="2" key="1">
    <citation type="submission" date="2020-07" db="EMBL/GenBank/DDBJ databases">
        <title>The High-quality genome of the commercially important snow crab, Chionoecetes opilio.</title>
        <authorList>
            <person name="Jeong J.-H."/>
            <person name="Ryu S."/>
        </authorList>
    </citation>
    <scope>NUCLEOTIDE SEQUENCE</scope>
    <source>
        <strain evidence="2">MADBK_172401_WGS</strain>
        <tissue evidence="2">Digestive gland</tissue>
    </source>
</reference>
<feature type="region of interest" description="Disordered" evidence="1">
    <location>
        <begin position="79"/>
        <end position="115"/>
    </location>
</feature>
<accession>A0A8J5CPR3</accession>
<proteinExistence type="predicted"/>
<feature type="compositionally biased region" description="Low complexity" evidence="1">
    <location>
        <begin position="85"/>
        <end position="115"/>
    </location>
</feature>
<dbReference type="Proteomes" id="UP000770661">
    <property type="component" value="Unassembled WGS sequence"/>
</dbReference>
<evidence type="ECO:0000313" key="3">
    <source>
        <dbReference type="Proteomes" id="UP000770661"/>
    </source>
</evidence>
<dbReference type="AlphaFoldDB" id="A0A8J5CPR3"/>
<dbReference type="EMBL" id="JACEEZ010018708">
    <property type="protein sequence ID" value="KAG0716626.1"/>
    <property type="molecule type" value="Genomic_DNA"/>
</dbReference>
<evidence type="ECO:0000313" key="2">
    <source>
        <dbReference type="EMBL" id="KAG0716626.1"/>
    </source>
</evidence>
<evidence type="ECO:0000256" key="1">
    <source>
        <dbReference type="SAM" id="MobiDB-lite"/>
    </source>
</evidence>
<name>A0A8J5CPR3_CHIOP</name>
<comment type="caution">
    <text evidence="2">The sequence shown here is derived from an EMBL/GenBank/DDBJ whole genome shotgun (WGS) entry which is preliminary data.</text>
</comment>
<organism evidence="2 3">
    <name type="scientific">Chionoecetes opilio</name>
    <name type="common">Atlantic snow crab</name>
    <name type="synonym">Cancer opilio</name>
    <dbReference type="NCBI Taxonomy" id="41210"/>
    <lineage>
        <taxon>Eukaryota</taxon>
        <taxon>Metazoa</taxon>
        <taxon>Ecdysozoa</taxon>
        <taxon>Arthropoda</taxon>
        <taxon>Crustacea</taxon>
        <taxon>Multicrustacea</taxon>
        <taxon>Malacostraca</taxon>
        <taxon>Eumalacostraca</taxon>
        <taxon>Eucarida</taxon>
        <taxon>Decapoda</taxon>
        <taxon>Pleocyemata</taxon>
        <taxon>Brachyura</taxon>
        <taxon>Eubrachyura</taxon>
        <taxon>Majoidea</taxon>
        <taxon>Majidae</taxon>
        <taxon>Chionoecetes</taxon>
    </lineage>
</organism>
<gene>
    <name evidence="2" type="ORF">GWK47_009215</name>
</gene>
<protein>
    <submittedName>
        <fullName evidence="2">Uncharacterized protein</fullName>
    </submittedName>
</protein>